<name>A0A183J9I7_9BILA</name>
<evidence type="ECO:0000313" key="2">
    <source>
        <dbReference type="EMBL" id="VDP49379.1"/>
    </source>
</evidence>
<accession>A0A183J9I7</accession>
<reference evidence="2 3" key="2">
    <citation type="submission" date="2018-11" db="EMBL/GenBank/DDBJ databases">
        <authorList>
            <consortium name="Pathogen Informatics"/>
        </authorList>
    </citation>
    <scope>NUCLEOTIDE SEQUENCE [LARGE SCALE GENOMIC DNA]</scope>
</reference>
<evidence type="ECO:0000256" key="1">
    <source>
        <dbReference type="ARBA" id="ARBA00022574"/>
    </source>
</evidence>
<dbReference type="OrthoDB" id="10018316at2759"/>
<dbReference type="InterPro" id="IPR051944">
    <property type="entry name" value="BEACH_domain_protein"/>
</dbReference>
<evidence type="ECO:0000313" key="3">
    <source>
        <dbReference type="Proteomes" id="UP000270296"/>
    </source>
</evidence>
<reference evidence="4" key="1">
    <citation type="submission" date="2016-06" db="UniProtKB">
        <authorList>
            <consortium name="WormBaseParasite"/>
        </authorList>
    </citation>
    <scope>IDENTIFICATION</scope>
</reference>
<dbReference type="WBParaSite" id="SBAD_0001294401-mRNA-1">
    <property type="protein sequence ID" value="SBAD_0001294401-mRNA-1"/>
    <property type="gene ID" value="SBAD_0001294401"/>
</dbReference>
<protein>
    <submittedName>
        <fullName evidence="4">DUF2013 domain-containing protein</fullName>
    </submittedName>
</protein>
<proteinExistence type="predicted"/>
<keyword evidence="1" id="KW-0853">WD repeat</keyword>
<dbReference type="Proteomes" id="UP000270296">
    <property type="component" value="Unassembled WGS sequence"/>
</dbReference>
<keyword evidence="3" id="KW-1185">Reference proteome</keyword>
<evidence type="ECO:0000313" key="4">
    <source>
        <dbReference type="WBParaSite" id="SBAD_0001294401-mRNA-1"/>
    </source>
</evidence>
<dbReference type="PANTHER" id="PTHR46108">
    <property type="entry name" value="BLUE CHEESE"/>
    <property type="match status" value="1"/>
</dbReference>
<dbReference type="PANTHER" id="PTHR46108:SF4">
    <property type="entry name" value="BLUE CHEESE"/>
    <property type="match status" value="1"/>
</dbReference>
<dbReference type="EMBL" id="UZAM01018065">
    <property type="protein sequence ID" value="VDP49379.1"/>
    <property type="molecule type" value="Genomic_DNA"/>
</dbReference>
<dbReference type="AlphaFoldDB" id="A0A183J9I7"/>
<organism evidence="4">
    <name type="scientific">Soboliphyme baturini</name>
    <dbReference type="NCBI Taxonomy" id="241478"/>
    <lineage>
        <taxon>Eukaryota</taxon>
        <taxon>Metazoa</taxon>
        <taxon>Ecdysozoa</taxon>
        <taxon>Nematoda</taxon>
        <taxon>Enoplea</taxon>
        <taxon>Dorylaimia</taxon>
        <taxon>Dioctophymatida</taxon>
        <taxon>Dioctophymatoidea</taxon>
        <taxon>Soboliphymatidae</taxon>
        <taxon>Soboliphyme</taxon>
    </lineage>
</organism>
<sequence>MFEHDRTRPLALMIMQQLLTNPNCEDDLVRMLALLNSSALMPITPKIELLRIKYSSLTDSLRLLGCFARSDKLTIVTLEDDKSTEAANDVLVQLYEIFTWKIEDRETFPDHSLPRSIAVVCYIVRLLYNMAFDSFDSRKQKQKNGVGSSLLIIPPVSNDLILVHPGAIMCMTELLLYIHHEDSRATLGMQIYLLEVLKSALRSERNQQVMCQEGLPALLVKIGAPIFLQEDHPLLPPFFYIFERLAAQCMEPNEIWNFLRLADPLCCADLDDNEDNGICSGGPVALSRVKTLVSMMTPRDLRLSWM</sequence>
<gene>
    <name evidence="2" type="ORF">SBAD_LOCUS12535</name>
</gene>